<accession>A0AAQ6IHV1</accession>
<evidence type="ECO:0000259" key="1">
    <source>
        <dbReference type="PROSITE" id="PS50106"/>
    </source>
</evidence>
<dbReference type="Pfam" id="PF00595">
    <property type="entry name" value="PDZ"/>
    <property type="match status" value="1"/>
</dbReference>
<dbReference type="Ensembl" id="ENSATET00000076131.1">
    <property type="protein sequence ID" value="ENSATEP00000073128.1"/>
    <property type="gene ID" value="ENSATEG00000032718.1"/>
</dbReference>
<proteinExistence type="predicted"/>
<dbReference type="Gene3D" id="2.30.42.10">
    <property type="match status" value="1"/>
</dbReference>
<dbReference type="AlphaFoldDB" id="A0AAQ6IHV1"/>
<reference evidence="2 3" key="1">
    <citation type="submission" date="2021-04" db="EMBL/GenBank/DDBJ databases">
        <authorList>
            <consortium name="Wellcome Sanger Institute Data Sharing"/>
        </authorList>
    </citation>
    <scope>NUCLEOTIDE SEQUENCE [LARGE SCALE GENOMIC DNA]</scope>
</reference>
<protein>
    <recommendedName>
        <fullName evidence="1">PDZ domain-containing protein</fullName>
    </recommendedName>
</protein>
<feature type="domain" description="PDZ" evidence="1">
    <location>
        <begin position="47"/>
        <end position="107"/>
    </location>
</feature>
<dbReference type="GeneTree" id="ENSGT00940000155586"/>
<dbReference type="SUPFAM" id="SSF50156">
    <property type="entry name" value="PDZ domain-like"/>
    <property type="match status" value="1"/>
</dbReference>
<organism evidence="2 3">
    <name type="scientific">Anabas testudineus</name>
    <name type="common">Climbing perch</name>
    <name type="synonym">Anthias testudineus</name>
    <dbReference type="NCBI Taxonomy" id="64144"/>
    <lineage>
        <taxon>Eukaryota</taxon>
        <taxon>Metazoa</taxon>
        <taxon>Chordata</taxon>
        <taxon>Craniata</taxon>
        <taxon>Vertebrata</taxon>
        <taxon>Euteleostomi</taxon>
        <taxon>Actinopterygii</taxon>
        <taxon>Neopterygii</taxon>
        <taxon>Teleostei</taxon>
        <taxon>Neoteleostei</taxon>
        <taxon>Acanthomorphata</taxon>
        <taxon>Anabantaria</taxon>
        <taxon>Anabantiformes</taxon>
        <taxon>Anabantoidei</taxon>
        <taxon>Anabantidae</taxon>
        <taxon>Anabas</taxon>
    </lineage>
</organism>
<sequence length="161" mass="18207">NTTIFLRPLESDYFPNLYLSHLWLRPAWIKHISCTACRNQLLCVSPRVQLTRAPGQSLGISIMGGRGMGRRLSSGEMMRGIFIKHISPDSPAAHNGTLRTGDRILEVCVCGFGPVCVYIAESEKGIRLLDIAENKLVHYLRFKDQMSCHYTIQDCTMYTMQ</sequence>
<evidence type="ECO:0000313" key="2">
    <source>
        <dbReference type="Ensembl" id="ENSATEP00000073128.1"/>
    </source>
</evidence>
<reference evidence="2" key="2">
    <citation type="submission" date="2025-08" db="UniProtKB">
        <authorList>
            <consortium name="Ensembl"/>
        </authorList>
    </citation>
    <scope>IDENTIFICATION</scope>
</reference>
<dbReference type="InterPro" id="IPR001478">
    <property type="entry name" value="PDZ"/>
</dbReference>
<name>A0AAQ6IHV1_ANATE</name>
<reference evidence="2" key="3">
    <citation type="submission" date="2025-09" db="UniProtKB">
        <authorList>
            <consortium name="Ensembl"/>
        </authorList>
    </citation>
    <scope>IDENTIFICATION</scope>
</reference>
<evidence type="ECO:0000313" key="3">
    <source>
        <dbReference type="Proteomes" id="UP000265040"/>
    </source>
</evidence>
<dbReference type="SMART" id="SM00228">
    <property type="entry name" value="PDZ"/>
    <property type="match status" value="1"/>
</dbReference>
<keyword evidence="3" id="KW-1185">Reference proteome</keyword>
<dbReference type="Proteomes" id="UP000265040">
    <property type="component" value="Chromosome 1"/>
</dbReference>
<dbReference type="InterPro" id="IPR036034">
    <property type="entry name" value="PDZ_sf"/>
</dbReference>
<dbReference type="PROSITE" id="PS50106">
    <property type="entry name" value="PDZ"/>
    <property type="match status" value="1"/>
</dbReference>